<evidence type="ECO:0000256" key="2">
    <source>
        <dbReference type="ARBA" id="ARBA00022475"/>
    </source>
</evidence>
<dbReference type="PANTHER" id="PTHR30086">
    <property type="entry name" value="ARGININE EXPORTER PROTEIN ARGO"/>
    <property type="match status" value="1"/>
</dbReference>
<evidence type="ECO:0000256" key="3">
    <source>
        <dbReference type="ARBA" id="ARBA00022692"/>
    </source>
</evidence>
<gene>
    <name evidence="7" type="ORF">A9Q02_02500</name>
</gene>
<dbReference type="GO" id="GO:0015171">
    <property type="term" value="F:amino acid transmembrane transporter activity"/>
    <property type="evidence" value="ECO:0007669"/>
    <property type="project" value="TreeGrafter"/>
</dbReference>
<dbReference type="InterPro" id="IPR001123">
    <property type="entry name" value="LeuE-type"/>
</dbReference>
<accession>A0A2H3KU42</accession>
<proteinExistence type="predicted"/>
<keyword evidence="3 6" id="KW-0812">Transmembrane</keyword>
<evidence type="ECO:0000313" key="7">
    <source>
        <dbReference type="EMBL" id="PDV98822.1"/>
    </source>
</evidence>
<keyword evidence="2" id="KW-1003">Cell membrane</keyword>
<dbReference type="GO" id="GO:0005886">
    <property type="term" value="C:plasma membrane"/>
    <property type="evidence" value="ECO:0007669"/>
    <property type="project" value="UniProtKB-SubCell"/>
</dbReference>
<evidence type="ECO:0000256" key="6">
    <source>
        <dbReference type="SAM" id="Phobius"/>
    </source>
</evidence>
<name>A0A2H3KU42_9CHLR</name>
<reference evidence="7 8" key="1">
    <citation type="submission" date="2016-05" db="EMBL/GenBank/DDBJ databases">
        <authorList>
            <person name="Lavstsen T."/>
            <person name="Jespersen J.S."/>
        </authorList>
    </citation>
    <scope>NUCLEOTIDE SEQUENCE [LARGE SCALE GENOMIC DNA]</scope>
    <source>
        <strain evidence="7 8">B7-9</strain>
    </source>
</reference>
<feature type="transmembrane region" description="Helical" evidence="6">
    <location>
        <begin position="6"/>
        <end position="27"/>
    </location>
</feature>
<feature type="transmembrane region" description="Helical" evidence="6">
    <location>
        <begin position="110"/>
        <end position="127"/>
    </location>
</feature>
<feature type="transmembrane region" description="Helical" evidence="6">
    <location>
        <begin position="147"/>
        <end position="170"/>
    </location>
</feature>
<comment type="caution">
    <text evidence="7">The sequence shown here is derived from an EMBL/GenBank/DDBJ whole genome shotgun (WGS) entry which is preliminary data.</text>
</comment>
<keyword evidence="5 6" id="KW-0472">Membrane</keyword>
<keyword evidence="8" id="KW-1185">Reference proteome</keyword>
<dbReference type="Pfam" id="PF01810">
    <property type="entry name" value="LysE"/>
    <property type="match status" value="1"/>
</dbReference>
<feature type="transmembrane region" description="Helical" evidence="6">
    <location>
        <begin position="182"/>
        <end position="205"/>
    </location>
</feature>
<keyword evidence="4 6" id="KW-1133">Transmembrane helix</keyword>
<dbReference type="EMBL" id="LYXE01000090">
    <property type="protein sequence ID" value="PDV98822.1"/>
    <property type="molecule type" value="Genomic_DNA"/>
</dbReference>
<evidence type="ECO:0008006" key="9">
    <source>
        <dbReference type="Google" id="ProtNLM"/>
    </source>
</evidence>
<organism evidence="7 8">
    <name type="scientific">Candidatus Chloroploca asiatica</name>
    <dbReference type="NCBI Taxonomy" id="1506545"/>
    <lineage>
        <taxon>Bacteria</taxon>
        <taxon>Bacillati</taxon>
        <taxon>Chloroflexota</taxon>
        <taxon>Chloroflexia</taxon>
        <taxon>Chloroflexales</taxon>
        <taxon>Chloroflexineae</taxon>
        <taxon>Oscillochloridaceae</taxon>
        <taxon>Candidatus Chloroploca</taxon>
    </lineage>
</organism>
<evidence type="ECO:0000313" key="8">
    <source>
        <dbReference type="Proteomes" id="UP000220922"/>
    </source>
</evidence>
<dbReference type="AlphaFoldDB" id="A0A2H3KU42"/>
<evidence type="ECO:0000256" key="4">
    <source>
        <dbReference type="ARBA" id="ARBA00022989"/>
    </source>
</evidence>
<evidence type="ECO:0000256" key="5">
    <source>
        <dbReference type="ARBA" id="ARBA00023136"/>
    </source>
</evidence>
<evidence type="ECO:0000256" key="1">
    <source>
        <dbReference type="ARBA" id="ARBA00004651"/>
    </source>
</evidence>
<dbReference type="OrthoDB" id="7874789at2"/>
<protein>
    <recommendedName>
        <fullName evidence="9">Lysine transporter LysE</fullName>
    </recommendedName>
</protein>
<sequence>MGEIIWLGVLLGVGAALSVGPIFVTIVQEAATRGFQASFRVILGSATADLFLLLPALAFSWIIAQVAAASLWVGLFGALCLSYFAIEALRDARRLWHAEMAAAAPLSWSFWKGVVGNLANPLTWTFWLATGTPTMLRTYELGGAMGLILFTIIWFVVASGLEALIALAISRSGNVIGPRGQAVFTSVSSLMFFALAGMLVVQSVML</sequence>
<dbReference type="RefSeq" id="WP_097653273.1">
    <property type="nucleotide sequence ID" value="NZ_LYXE01000090.1"/>
</dbReference>
<dbReference type="Proteomes" id="UP000220922">
    <property type="component" value="Unassembled WGS sequence"/>
</dbReference>
<dbReference type="PANTHER" id="PTHR30086:SF20">
    <property type="entry name" value="ARGININE EXPORTER PROTEIN ARGO-RELATED"/>
    <property type="match status" value="1"/>
</dbReference>
<comment type="subcellular location">
    <subcellularLocation>
        <location evidence="1">Cell membrane</location>
        <topology evidence="1">Multi-pass membrane protein</topology>
    </subcellularLocation>
</comment>
<feature type="transmembrane region" description="Helical" evidence="6">
    <location>
        <begin position="69"/>
        <end position="89"/>
    </location>
</feature>
<feature type="transmembrane region" description="Helical" evidence="6">
    <location>
        <begin position="39"/>
        <end position="63"/>
    </location>
</feature>